<proteinExistence type="predicted"/>
<protein>
    <submittedName>
        <fullName evidence="1">Calcium binding protein</fullName>
    </submittedName>
</protein>
<dbReference type="AlphaFoldDB" id="A0A0S7BWJ2"/>
<dbReference type="OrthoDB" id="9854950at2"/>
<evidence type="ECO:0000313" key="2">
    <source>
        <dbReference type="Proteomes" id="UP000053370"/>
    </source>
</evidence>
<sequence>MNEISVGSVVQVKNELVDEGTGIDLNGWKAFVRQIFDPDENQPFQIVLIEWTAETILQIPDQYFQKVLNIEESWSTYALPSCCVTVIQESHSAIDLEWAKETVSNRILWPLLGRNGKTIQQVFDQQELNREQYPAEYWIQYLNQNMKFPIKCKVDYEYEDEDGILKLGDIVMLQKLSGWDVNLGLWCEVTFQNRNYILPLQDITGFGGPISKNNRLIEAYYTWIAYRS</sequence>
<dbReference type="Proteomes" id="UP000053370">
    <property type="component" value="Unassembled WGS sequence"/>
</dbReference>
<accession>A0A0S7BWJ2</accession>
<organism evidence="1">
    <name type="scientific">Flexilinea flocculi</name>
    <dbReference type="NCBI Taxonomy" id="1678840"/>
    <lineage>
        <taxon>Bacteria</taxon>
        <taxon>Bacillati</taxon>
        <taxon>Chloroflexota</taxon>
        <taxon>Anaerolineae</taxon>
        <taxon>Anaerolineales</taxon>
        <taxon>Anaerolineaceae</taxon>
        <taxon>Flexilinea</taxon>
    </lineage>
</organism>
<reference evidence="1" key="1">
    <citation type="journal article" date="2015" name="Genome Announc.">
        <title>Draft Genome Sequence of Anaerolineae Strain TC1, a Novel Isolate from a Methanogenic Wastewater Treatment System.</title>
        <authorList>
            <person name="Matsuura N."/>
            <person name="Tourlousse D.M."/>
            <person name="Sun L."/>
            <person name="Toyonaga M."/>
            <person name="Kuroda K."/>
            <person name="Ohashi A."/>
            <person name="Cruz R."/>
            <person name="Yamaguchi T."/>
            <person name="Sekiguchi Y."/>
        </authorList>
    </citation>
    <scope>NUCLEOTIDE SEQUENCE [LARGE SCALE GENOMIC DNA]</scope>
    <source>
        <strain evidence="1">TC1</strain>
    </source>
</reference>
<name>A0A0S7BWJ2_9CHLR</name>
<evidence type="ECO:0000313" key="1">
    <source>
        <dbReference type="EMBL" id="GAP41572.1"/>
    </source>
</evidence>
<dbReference type="STRING" id="1678840.ATC1_131564"/>
<dbReference type="RefSeq" id="WP_062283062.1">
    <property type="nucleotide sequence ID" value="NZ_DF968181.1"/>
</dbReference>
<gene>
    <name evidence="1" type="ORF">ATC1_131564</name>
</gene>
<dbReference type="EMBL" id="DF968181">
    <property type="protein sequence ID" value="GAP41572.1"/>
    <property type="molecule type" value="Genomic_DNA"/>
</dbReference>
<keyword evidence="2" id="KW-1185">Reference proteome</keyword>